<dbReference type="PANTHER" id="PTHR32328">
    <property type="entry name" value="L-SERYL-TRNA(SEC) SELENIUM TRANSFERASE"/>
    <property type="match status" value="1"/>
</dbReference>
<dbReference type="GO" id="GO:0004125">
    <property type="term" value="F:L-seryl-tRNA(Sec) selenium transferase activity"/>
    <property type="evidence" value="ECO:0007669"/>
    <property type="project" value="UniProtKB-EC"/>
</dbReference>
<keyword evidence="10" id="KW-0269">Exonuclease</keyword>
<keyword evidence="5 8" id="KW-0648">Protein biosynthesis</keyword>
<feature type="modified residue" description="N6-(pyridoxal phosphate)lysine" evidence="8">
    <location>
        <position position="280"/>
    </location>
</feature>
<keyword evidence="11" id="KW-1185">Reference proteome</keyword>
<gene>
    <name evidence="8 10" type="primary">selA</name>
    <name evidence="10" type="ORF">NF556_14055</name>
</gene>
<dbReference type="GO" id="GO:0004527">
    <property type="term" value="F:exonuclease activity"/>
    <property type="evidence" value="ECO:0007669"/>
    <property type="project" value="UniProtKB-KW"/>
</dbReference>
<comment type="pathway">
    <text evidence="8">Aminoacyl-tRNA biosynthesis; selenocysteinyl-tRNA(Sec) biosynthesis; selenocysteinyl-tRNA(Sec) from L-seryl-tRNA(Sec) (bacterial route): step 1/1.</text>
</comment>
<evidence type="ECO:0000313" key="11">
    <source>
        <dbReference type="Proteomes" id="UP001056455"/>
    </source>
</evidence>
<evidence type="ECO:0000256" key="8">
    <source>
        <dbReference type="HAMAP-Rule" id="MF_00423"/>
    </source>
</evidence>
<keyword evidence="2 8" id="KW-0963">Cytoplasm</keyword>
<evidence type="ECO:0000256" key="3">
    <source>
        <dbReference type="ARBA" id="ARBA00022679"/>
    </source>
</evidence>
<feature type="domain" description="L-seryl-tRNA selenium transferase N-terminal" evidence="9">
    <location>
        <begin position="7"/>
        <end position="46"/>
    </location>
</feature>
<dbReference type="Gene3D" id="3.40.640.10">
    <property type="entry name" value="Type I PLP-dependent aspartate aminotransferase-like (Major domain)"/>
    <property type="match status" value="1"/>
</dbReference>
<dbReference type="Pfam" id="PF03841">
    <property type="entry name" value="SelA"/>
    <property type="match status" value="1"/>
</dbReference>
<evidence type="ECO:0000256" key="7">
    <source>
        <dbReference type="ARBA" id="ARBA00044507"/>
    </source>
</evidence>
<comment type="subcellular location">
    <subcellularLocation>
        <location evidence="8">Cytoplasm</location>
    </subcellularLocation>
</comment>
<dbReference type="InterPro" id="IPR015424">
    <property type="entry name" value="PyrdxlP-dep_Trfase"/>
</dbReference>
<evidence type="ECO:0000256" key="6">
    <source>
        <dbReference type="ARBA" id="ARBA00023266"/>
    </source>
</evidence>
<evidence type="ECO:0000256" key="4">
    <source>
        <dbReference type="ARBA" id="ARBA00022898"/>
    </source>
</evidence>
<evidence type="ECO:0000259" key="9">
    <source>
        <dbReference type="Pfam" id="PF12390"/>
    </source>
</evidence>
<dbReference type="HAMAP" id="MF_00423">
    <property type="entry name" value="SelA"/>
    <property type="match status" value="1"/>
</dbReference>
<dbReference type="InterPro" id="IPR004534">
    <property type="entry name" value="SelA_trans"/>
</dbReference>
<dbReference type="EMBL" id="CP099489">
    <property type="protein sequence ID" value="USQ78744.1"/>
    <property type="molecule type" value="Genomic_DNA"/>
</dbReference>
<dbReference type="PANTHER" id="PTHR32328:SF0">
    <property type="entry name" value="L-SERYL-TRNA(SEC) SELENIUM TRANSFERASE"/>
    <property type="match status" value="1"/>
</dbReference>
<protein>
    <recommendedName>
        <fullName evidence="8">L-seryl-tRNA(Sec) selenium transferase</fullName>
        <ecNumber evidence="8">2.9.1.1</ecNumber>
    </recommendedName>
    <alternativeName>
        <fullName evidence="8">Selenocysteine synthase</fullName>
        <shortName evidence="8">Sec synthase</shortName>
    </alternativeName>
    <alternativeName>
        <fullName evidence="8">Selenocysteinyl-tRNA(Sec) synthase</fullName>
    </alternativeName>
</protein>
<evidence type="ECO:0000313" key="10">
    <source>
        <dbReference type="EMBL" id="USQ78744.1"/>
    </source>
</evidence>
<accession>A0ABY4YPQ6</accession>
<proteinExistence type="inferred from homology"/>
<keyword evidence="4 8" id="KW-0663">Pyridoxal phosphate</keyword>
<dbReference type="InterPro" id="IPR018319">
    <property type="entry name" value="SelA-like"/>
</dbReference>
<dbReference type="EC" id="2.9.1.1" evidence="8"/>
<keyword evidence="3 8" id="KW-0808">Transferase</keyword>
<reference evidence="10" key="1">
    <citation type="submission" date="2022-06" db="EMBL/GenBank/DDBJ databases">
        <title>Ornithinimicrobium HY1793.</title>
        <authorList>
            <person name="Huang Y."/>
        </authorList>
    </citation>
    <scope>NUCLEOTIDE SEQUENCE</scope>
    <source>
        <strain evidence="10">HY1793</strain>
    </source>
</reference>
<dbReference type="InterPro" id="IPR015421">
    <property type="entry name" value="PyrdxlP-dep_Trfase_major"/>
</dbReference>
<dbReference type="InterPro" id="IPR025862">
    <property type="entry name" value="SelA_trans_N_dom"/>
</dbReference>
<comment type="function">
    <text evidence="8">Converts seryl-tRNA(Sec) to selenocysteinyl-tRNA(Sec) required for selenoprotein biosynthesis.</text>
</comment>
<dbReference type="Proteomes" id="UP001056455">
    <property type="component" value="Chromosome"/>
</dbReference>
<evidence type="ECO:0000256" key="5">
    <source>
        <dbReference type="ARBA" id="ARBA00022917"/>
    </source>
</evidence>
<name>A0ABY4YPQ6_9MICO</name>
<comment type="similarity">
    <text evidence="7 8">Belongs to the SelA family.</text>
</comment>
<keyword evidence="10" id="KW-0540">Nuclease</keyword>
<evidence type="ECO:0000256" key="2">
    <source>
        <dbReference type="ARBA" id="ARBA00022490"/>
    </source>
</evidence>
<comment type="catalytic activity">
    <reaction evidence="8">
        <text>L-seryl-tRNA(Sec) + selenophosphate + H(+) = L-selenocysteinyl-tRNA(Sec) + phosphate</text>
        <dbReference type="Rhea" id="RHEA:22728"/>
        <dbReference type="Rhea" id="RHEA-COMP:9742"/>
        <dbReference type="Rhea" id="RHEA-COMP:9743"/>
        <dbReference type="ChEBI" id="CHEBI:15378"/>
        <dbReference type="ChEBI" id="CHEBI:16144"/>
        <dbReference type="ChEBI" id="CHEBI:43474"/>
        <dbReference type="ChEBI" id="CHEBI:78533"/>
        <dbReference type="ChEBI" id="CHEBI:78573"/>
        <dbReference type="EC" id="2.9.1.1"/>
    </reaction>
</comment>
<dbReference type="RefSeq" id="WP_252591539.1">
    <property type="nucleotide sequence ID" value="NZ_CP099489.1"/>
</dbReference>
<keyword evidence="6 8" id="KW-0711">Selenium</keyword>
<dbReference type="NCBIfam" id="TIGR00474">
    <property type="entry name" value="selA"/>
    <property type="match status" value="1"/>
</dbReference>
<dbReference type="Gene3D" id="3.90.1150.180">
    <property type="match status" value="1"/>
</dbReference>
<organism evidence="10 11">
    <name type="scientific">Ornithinimicrobium faecis</name>
    <dbReference type="NCBI Taxonomy" id="2934158"/>
    <lineage>
        <taxon>Bacteria</taxon>
        <taxon>Bacillati</taxon>
        <taxon>Actinomycetota</taxon>
        <taxon>Actinomycetes</taxon>
        <taxon>Micrococcales</taxon>
        <taxon>Ornithinimicrobiaceae</taxon>
        <taxon>Ornithinimicrobium</taxon>
    </lineage>
</organism>
<evidence type="ECO:0000256" key="1">
    <source>
        <dbReference type="ARBA" id="ARBA00001933"/>
    </source>
</evidence>
<comment type="cofactor">
    <cofactor evidence="1 8">
        <name>pyridoxal 5'-phosphate</name>
        <dbReference type="ChEBI" id="CHEBI:597326"/>
    </cofactor>
</comment>
<dbReference type="SUPFAM" id="SSF53383">
    <property type="entry name" value="PLP-dependent transferases"/>
    <property type="match status" value="1"/>
</dbReference>
<sequence>MSEDDPRRRIPRTDQLLSDPDLTAAATGLPRAHVLSAVRAAQELARRGEIAVEDVLEQAVRELPSREGSQRPVVNATGVVVHTNLGRAPLSDSAVRAMVRASGYTDLEYAVATGRRGPRGAAVLTALRDRLPSGHAALVVNNGAAALLLAVTALGAGGREIVVSRGELVEIGDGFRLPDLMASTGAVLREVGTTNRTSLADYADAIGPQTGAVVKIHPSNFRVEGFTGGVDTAGLSGLGPPVVVDIGSGLLTADAALPDEPDATTALRAGAALVTASGDKLLGGPQAGLVLGRPDLVHQLRRHPLARALRADKLALAALEATLHDDDVPVTTYRSADPATLRLRAEWLAERVGGRVRQHDGVIGGGGAPGVLLPGWAVALPAELAVPLRTGDPAVVGRLESGELLLDLRCVPPSSDEAVAAAVLAAVRVAEG</sequence>
<keyword evidence="10" id="KW-0378">Hydrolase</keyword>
<dbReference type="Pfam" id="PF12390">
    <property type="entry name" value="Se-cys_synth_N"/>
    <property type="match status" value="1"/>
</dbReference>